<accession>A0A8J8K964</accession>
<name>A0A8J8K964_9FLAO</name>
<dbReference type="EMBL" id="JABSNO010000022">
    <property type="protein sequence ID" value="NRS93543.1"/>
    <property type="molecule type" value="Genomic_DNA"/>
</dbReference>
<dbReference type="AlphaFoldDB" id="A0A8J8K964"/>
<dbReference type="RefSeq" id="WP_173780099.1">
    <property type="nucleotide sequence ID" value="NZ_JABSNO010000022.1"/>
</dbReference>
<evidence type="ECO:0000313" key="2">
    <source>
        <dbReference type="Proteomes" id="UP000610746"/>
    </source>
</evidence>
<proteinExistence type="predicted"/>
<keyword evidence="2" id="KW-1185">Reference proteome</keyword>
<protein>
    <submittedName>
        <fullName evidence="1">Sulfur carrier protein ThiS</fullName>
    </submittedName>
</protein>
<sequence length="173" mass="19481">MTLNTNDVERNSKENTLTYNGLIIFDKTTKETKAVNLKNSPVPDITILAQENPNLQYHLMKSEVELLGIVPIFNNDEEFTDYIVENKSVINANVTLYLDHEVINIVQITNGGISQIVSSGGSEDSDYPCTYDGIRTCVDEGIHDQNWYQMVLCISEGFGCVVEWYINCTIDNC</sequence>
<organism evidence="1 2">
    <name type="scientific">Frigoriflavimonas asaccharolytica</name>
    <dbReference type="NCBI Taxonomy" id="2735899"/>
    <lineage>
        <taxon>Bacteria</taxon>
        <taxon>Pseudomonadati</taxon>
        <taxon>Bacteroidota</taxon>
        <taxon>Flavobacteriia</taxon>
        <taxon>Flavobacteriales</taxon>
        <taxon>Weeksellaceae</taxon>
        <taxon>Frigoriflavimonas</taxon>
    </lineage>
</organism>
<dbReference type="Proteomes" id="UP000610746">
    <property type="component" value="Unassembled WGS sequence"/>
</dbReference>
<gene>
    <name evidence="1" type="ORF">HNQ03_002634</name>
</gene>
<evidence type="ECO:0000313" key="1">
    <source>
        <dbReference type="EMBL" id="NRS93543.1"/>
    </source>
</evidence>
<comment type="caution">
    <text evidence="1">The sequence shown here is derived from an EMBL/GenBank/DDBJ whole genome shotgun (WGS) entry which is preliminary data.</text>
</comment>
<reference evidence="1" key="1">
    <citation type="submission" date="2020-05" db="EMBL/GenBank/DDBJ databases">
        <title>Genomic Encyclopedia of Type Strains, Phase IV (KMG-V): Genome sequencing to study the core and pangenomes of soil and plant-associated prokaryotes.</title>
        <authorList>
            <person name="Whitman W."/>
        </authorList>
    </citation>
    <scope>NUCLEOTIDE SEQUENCE</scope>
    <source>
        <strain evidence="1">16F</strain>
    </source>
</reference>